<organism evidence="3">
    <name type="scientific">Rhizophora mucronata</name>
    <name type="common">Asiatic mangrove</name>
    <dbReference type="NCBI Taxonomy" id="61149"/>
    <lineage>
        <taxon>Eukaryota</taxon>
        <taxon>Viridiplantae</taxon>
        <taxon>Streptophyta</taxon>
        <taxon>Embryophyta</taxon>
        <taxon>Tracheophyta</taxon>
        <taxon>Spermatophyta</taxon>
        <taxon>Magnoliopsida</taxon>
        <taxon>eudicotyledons</taxon>
        <taxon>Gunneridae</taxon>
        <taxon>Pentapetalae</taxon>
        <taxon>rosids</taxon>
        <taxon>fabids</taxon>
        <taxon>Malpighiales</taxon>
        <taxon>Rhizophoraceae</taxon>
        <taxon>Rhizophora</taxon>
    </lineage>
</organism>
<proteinExistence type="predicted"/>
<name>A0A2P2IMF2_RHIMU</name>
<evidence type="ECO:0000313" key="3">
    <source>
        <dbReference type="EMBL" id="MBW82358.1"/>
    </source>
</evidence>
<keyword evidence="2" id="KW-0812">Transmembrane</keyword>
<dbReference type="AlphaFoldDB" id="A0A2P2IMF2"/>
<evidence type="ECO:0000256" key="1">
    <source>
        <dbReference type="SAM" id="MobiDB-lite"/>
    </source>
</evidence>
<feature type="region of interest" description="Disordered" evidence="1">
    <location>
        <begin position="1"/>
        <end position="20"/>
    </location>
</feature>
<evidence type="ECO:0000256" key="2">
    <source>
        <dbReference type="SAM" id="Phobius"/>
    </source>
</evidence>
<protein>
    <submittedName>
        <fullName evidence="3">Uncharacterized protein</fullName>
    </submittedName>
</protein>
<sequence>MPTLKHPHSPKSPPSATGSAATKMLDGVISSRRVALFSDDDDGTAISDTDESKNKRQSPYLMASNCLSRFSQFCCLCPAPLACLLLCLILAFVSLASLLFHSRSIACVSPASRVGFFGLDGLDSDFGSLGVPWCKSCFSHR</sequence>
<accession>A0A2P2IMF2</accession>
<feature type="transmembrane region" description="Helical" evidence="2">
    <location>
        <begin position="79"/>
        <end position="100"/>
    </location>
</feature>
<dbReference type="EMBL" id="GGEC01001875">
    <property type="protein sequence ID" value="MBW82358.1"/>
    <property type="molecule type" value="Transcribed_RNA"/>
</dbReference>
<keyword evidence="2" id="KW-1133">Transmembrane helix</keyword>
<reference evidence="3" key="1">
    <citation type="submission" date="2018-02" db="EMBL/GenBank/DDBJ databases">
        <title>Rhizophora mucronata_Transcriptome.</title>
        <authorList>
            <person name="Meera S.P."/>
            <person name="Sreeshan A."/>
            <person name="Augustine A."/>
        </authorList>
    </citation>
    <scope>NUCLEOTIDE SEQUENCE</scope>
    <source>
        <tissue evidence="3">Leaf</tissue>
    </source>
</reference>
<keyword evidence="2" id="KW-0472">Membrane</keyword>